<dbReference type="GO" id="GO:0030435">
    <property type="term" value="P:sporulation resulting in formation of a cellular spore"/>
    <property type="evidence" value="ECO:0007669"/>
    <property type="project" value="UniProtKB-KW"/>
</dbReference>
<keyword evidence="4" id="KW-0749">Sporulation</keyword>
<dbReference type="Gene3D" id="3.30.70.1950">
    <property type="match status" value="1"/>
</dbReference>
<evidence type="ECO:0000256" key="1">
    <source>
        <dbReference type="ARBA" id="ARBA00005397"/>
    </source>
</evidence>
<dbReference type="GO" id="GO:0042174">
    <property type="term" value="P:negative regulation of sporulation resulting in formation of a cellular spore"/>
    <property type="evidence" value="ECO:0007669"/>
    <property type="project" value="UniProtKB-UniRule"/>
</dbReference>
<dbReference type="Proteomes" id="UP000322139">
    <property type="component" value="Unassembled WGS sequence"/>
</dbReference>
<dbReference type="InterPro" id="IPR008681">
    <property type="entry name" value="Neg-reg_MecA"/>
</dbReference>
<comment type="caution">
    <text evidence="5">The sequence shown here is derived from an EMBL/GenBank/DDBJ whole genome shotgun (WGS) entry which is preliminary data.</text>
</comment>
<dbReference type="HAMAP" id="MF_01124">
    <property type="entry name" value="MecA"/>
    <property type="match status" value="1"/>
</dbReference>
<dbReference type="RefSeq" id="WP_148974453.1">
    <property type="nucleotide sequence ID" value="NZ_JBNIKU010000001.1"/>
</dbReference>
<evidence type="ECO:0000313" key="5">
    <source>
        <dbReference type="EMBL" id="TYS49329.1"/>
    </source>
</evidence>
<reference evidence="5 6" key="1">
    <citation type="submission" date="2019-08" db="EMBL/GenBank/DDBJ databases">
        <title>Bacillus genomes from the desert of Cuatro Cienegas, Coahuila.</title>
        <authorList>
            <person name="Olmedo-Alvarez G."/>
        </authorList>
    </citation>
    <scope>NUCLEOTIDE SEQUENCE [LARGE SCALE GENOMIC DNA]</scope>
    <source>
        <strain evidence="5 6">CH446_14T</strain>
    </source>
</reference>
<dbReference type="EMBL" id="VTER01000004">
    <property type="protein sequence ID" value="TYS49329.1"/>
    <property type="molecule type" value="Genomic_DNA"/>
</dbReference>
<evidence type="ECO:0000313" key="6">
    <source>
        <dbReference type="Proteomes" id="UP000322139"/>
    </source>
</evidence>
<organism evidence="5 6">
    <name type="scientific">Bacillus infantis</name>
    <dbReference type="NCBI Taxonomy" id="324767"/>
    <lineage>
        <taxon>Bacteria</taxon>
        <taxon>Bacillati</taxon>
        <taxon>Bacillota</taxon>
        <taxon>Bacilli</taxon>
        <taxon>Bacillales</taxon>
        <taxon>Bacillaceae</taxon>
        <taxon>Bacillus</taxon>
    </lineage>
</organism>
<protein>
    <recommendedName>
        <fullName evidence="4">Adapter protein MecA</fullName>
    </recommendedName>
</protein>
<dbReference type="PANTHER" id="PTHR39161:SF2">
    <property type="entry name" value="ADAPTER PROTEIN MECA 2"/>
    <property type="match status" value="1"/>
</dbReference>
<evidence type="ECO:0000256" key="3">
    <source>
        <dbReference type="ARBA" id="ARBA00023287"/>
    </source>
</evidence>
<comment type="domain">
    <text evidence="4">The N-terminal domain has binding sites for ComK and probably for unfolded/aggregated proteins; the C-terminal domain interacts with ClpC.</text>
</comment>
<sequence>MRLERLNYNKIKIFLTLDDLTERGLTKEDIWKDSLKWHQLFHEMLEEASDEFGVDIQGSVAVEIFSMQAQGMVMIVTMQEQEDEEEEDFLLSEGFIDMQVVIDDNEDLLFVFNDVEDVIQLSRRLAGMGLSGGNLYHMEGRYYLLFDDILAEDAEKLASMLAEYGSTSLITRWRLLEYGKEVIADSAIETLSRYF</sequence>
<name>A0A5D4RF03_9BACI</name>
<dbReference type="PIRSF" id="PIRSF029008">
    <property type="entry name" value="MecA"/>
    <property type="match status" value="1"/>
</dbReference>
<accession>A0A5D4RF03</accession>
<proteinExistence type="inferred from homology"/>
<evidence type="ECO:0000256" key="4">
    <source>
        <dbReference type="HAMAP-Rule" id="MF_01124"/>
    </source>
</evidence>
<dbReference type="InterPro" id="IPR038471">
    <property type="entry name" value="MecA_C_sf"/>
</dbReference>
<dbReference type="GO" id="GO:0045808">
    <property type="term" value="P:negative regulation of establishment of competence for transformation"/>
    <property type="evidence" value="ECO:0007669"/>
    <property type="project" value="UniProtKB-UniRule"/>
</dbReference>
<comment type="similarity">
    <text evidence="1 4">Belongs to the MecA family.</text>
</comment>
<dbReference type="NCBIfam" id="NF002781">
    <property type="entry name" value="PRK02899.1"/>
    <property type="match status" value="1"/>
</dbReference>
<keyword evidence="3 4" id="KW-0178">Competence</keyword>
<dbReference type="AlphaFoldDB" id="A0A5D4RF03"/>
<comment type="function">
    <text evidence="4">Enables the recognition and targeting of unfolded and aggregated proteins to the ClpC protease or to other proteins involved in proteolysis. Acts negatively in the development of competence by binding ComK and recruiting it to the ClpCP protease. When overexpressed, inhibits sporulation. Also involved in Spx degradation by ClpC.</text>
</comment>
<evidence type="ECO:0000256" key="2">
    <source>
        <dbReference type="ARBA" id="ARBA00011738"/>
    </source>
</evidence>
<dbReference type="Pfam" id="PF05389">
    <property type="entry name" value="MecA"/>
    <property type="match status" value="1"/>
</dbReference>
<gene>
    <name evidence="4" type="primary">mecA</name>
    <name evidence="5" type="ORF">FZD51_08955</name>
</gene>
<dbReference type="PANTHER" id="PTHR39161">
    <property type="entry name" value="ADAPTER PROTEIN MECA"/>
    <property type="match status" value="1"/>
</dbReference>
<dbReference type="GO" id="GO:0030420">
    <property type="term" value="P:establishment of competence for transformation"/>
    <property type="evidence" value="ECO:0007669"/>
    <property type="project" value="UniProtKB-KW"/>
</dbReference>
<dbReference type="GO" id="GO:0030674">
    <property type="term" value="F:protein-macromolecule adaptor activity"/>
    <property type="evidence" value="ECO:0007669"/>
    <property type="project" value="UniProtKB-UniRule"/>
</dbReference>
<comment type="subunit">
    <text evidence="2 4">Homodimer.</text>
</comment>